<keyword evidence="3" id="KW-1185">Reference proteome</keyword>
<dbReference type="AlphaFoldDB" id="A0AAN9VWI3"/>
<proteinExistence type="predicted"/>
<dbReference type="EMBL" id="JAZDUA010000079">
    <property type="protein sequence ID" value="KAK7869137.1"/>
    <property type="molecule type" value="Genomic_DNA"/>
</dbReference>
<name>A0AAN9VWI3_9ORTH</name>
<organism evidence="2 3">
    <name type="scientific">Gryllus longicercus</name>
    <dbReference type="NCBI Taxonomy" id="2509291"/>
    <lineage>
        <taxon>Eukaryota</taxon>
        <taxon>Metazoa</taxon>
        <taxon>Ecdysozoa</taxon>
        <taxon>Arthropoda</taxon>
        <taxon>Hexapoda</taxon>
        <taxon>Insecta</taxon>
        <taxon>Pterygota</taxon>
        <taxon>Neoptera</taxon>
        <taxon>Polyneoptera</taxon>
        <taxon>Orthoptera</taxon>
        <taxon>Ensifera</taxon>
        <taxon>Gryllidea</taxon>
        <taxon>Grylloidea</taxon>
        <taxon>Gryllidae</taxon>
        <taxon>Gryllinae</taxon>
        <taxon>Gryllus</taxon>
    </lineage>
</organism>
<sequence length="99" mass="11031">MFSTTKNDGMWLWVEGNGAFVPTDRSQWHTSAAPSAAHTAPPPLSSFRRSHPRPSECVLPYPTEPSRSSRAKAFCMEVSTSALCRKQRHRLGVDKSMKV</sequence>
<comment type="caution">
    <text evidence="2">The sequence shown here is derived from an EMBL/GenBank/DDBJ whole genome shotgun (WGS) entry which is preliminary data.</text>
</comment>
<feature type="region of interest" description="Disordered" evidence="1">
    <location>
        <begin position="24"/>
        <end position="67"/>
    </location>
</feature>
<accession>A0AAN9VWI3</accession>
<reference evidence="2 3" key="1">
    <citation type="submission" date="2024-03" db="EMBL/GenBank/DDBJ databases">
        <title>The genome assembly and annotation of the cricket Gryllus longicercus Weissman &amp; Gray.</title>
        <authorList>
            <person name="Szrajer S."/>
            <person name="Gray D."/>
            <person name="Ylla G."/>
        </authorList>
    </citation>
    <scope>NUCLEOTIDE SEQUENCE [LARGE SCALE GENOMIC DNA]</scope>
    <source>
        <strain evidence="2">DAG 2021-001</strain>
        <tissue evidence="2">Whole body minus gut</tissue>
    </source>
</reference>
<evidence type="ECO:0000313" key="2">
    <source>
        <dbReference type="EMBL" id="KAK7869137.1"/>
    </source>
</evidence>
<dbReference type="Proteomes" id="UP001378592">
    <property type="component" value="Unassembled WGS sequence"/>
</dbReference>
<protein>
    <submittedName>
        <fullName evidence="2">Uncharacterized protein</fullName>
    </submittedName>
</protein>
<gene>
    <name evidence="2" type="ORF">R5R35_006601</name>
</gene>
<evidence type="ECO:0000313" key="3">
    <source>
        <dbReference type="Proteomes" id="UP001378592"/>
    </source>
</evidence>
<evidence type="ECO:0000256" key="1">
    <source>
        <dbReference type="SAM" id="MobiDB-lite"/>
    </source>
</evidence>
<feature type="compositionally biased region" description="Low complexity" evidence="1">
    <location>
        <begin position="29"/>
        <end position="39"/>
    </location>
</feature>